<dbReference type="GO" id="GO:0006298">
    <property type="term" value="P:mismatch repair"/>
    <property type="evidence" value="ECO:0007669"/>
    <property type="project" value="TreeGrafter"/>
</dbReference>
<evidence type="ECO:0000256" key="1">
    <source>
        <dbReference type="ARBA" id="ARBA00000077"/>
    </source>
</evidence>
<accession>D0LVM6</accession>
<feature type="domain" description="RNase H type-2" evidence="12">
    <location>
        <begin position="15"/>
        <end position="226"/>
    </location>
</feature>
<proteinExistence type="inferred from homology"/>
<dbReference type="KEGG" id="hoh:Hoch_6881"/>
<dbReference type="GO" id="GO:0046872">
    <property type="term" value="F:metal ion binding"/>
    <property type="evidence" value="ECO:0007669"/>
    <property type="project" value="UniProtKB-KW"/>
</dbReference>
<keyword evidence="7 10" id="KW-0479">Metal-binding</keyword>
<evidence type="ECO:0000256" key="7">
    <source>
        <dbReference type="ARBA" id="ARBA00022723"/>
    </source>
</evidence>
<dbReference type="InterPro" id="IPR024567">
    <property type="entry name" value="RNase_HII/HIII_dom"/>
</dbReference>
<dbReference type="InterPro" id="IPR001352">
    <property type="entry name" value="RNase_HII/HIII"/>
</dbReference>
<evidence type="ECO:0000256" key="2">
    <source>
        <dbReference type="ARBA" id="ARBA00004065"/>
    </source>
</evidence>
<dbReference type="Pfam" id="PF01351">
    <property type="entry name" value="RNase_HII"/>
    <property type="match status" value="1"/>
</dbReference>
<keyword evidence="6 10" id="KW-0540">Nuclease</keyword>
<comment type="catalytic activity">
    <reaction evidence="1 10 11">
        <text>Endonucleolytic cleavage to 5'-phosphomonoester.</text>
        <dbReference type="EC" id="3.1.26.4"/>
    </reaction>
</comment>
<evidence type="ECO:0000256" key="6">
    <source>
        <dbReference type="ARBA" id="ARBA00022722"/>
    </source>
</evidence>
<dbReference type="eggNOG" id="COG0164">
    <property type="taxonomic scope" value="Bacteria"/>
</dbReference>
<dbReference type="PANTHER" id="PTHR10954:SF23">
    <property type="entry name" value="RIBONUCLEASE"/>
    <property type="match status" value="1"/>
</dbReference>
<dbReference type="SUPFAM" id="SSF53098">
    <property type="entry name" value="Ribonuclease H-like"/>
    <property type="match status" value="1"/>
</dbReference>
<dbReference type="InterPro" id="IPR012337">
    <property type="entry name" value="RNaseH-like_sf"/>
</dbReference>
<dbReference type="Gene3D" id="3.30.420.10">
    <property type="entry name" value="Ribonuclease H-like superfamily/Ribonuclease H"/>
    <property type="match status" value="1"/>
</dbReference>
<keyword evidence="5" id="KW-0963">Cytoplasm</keyword>
<evidence type="ECO:0000256" key="3">
    <source>
        <dbReference type="ARBA" id="ARBA00004496"/>
    </source>
</evidence>
<keyword evidence="8 10" id="KW-0255">Endonuclease</keyword>
<evidence type="ECO:0000256" key="11">
    <source>
        <dbReference type="RuleBase" id="RU003515"/>
    </source>
</evidence>
<comment type="cofactor">
    <cofactor evidence="10">
        <name>Mn(2+)</name>
        <dbReference type="ChEBI" id="CHEBI:29035"/>
    </cofactor>
    <cofactor evidence="10">
        <name>Mg(2+)</name>
        <dbReference type="ChEBI" id="CHEBI:18420"/>
    </cofactor>
    <text evidence="10">Manganese or magnesium. Binds 1 divalent metal ion per monomer in the absence of substrate. May bind a second metal ion after substrate binding.</text>
</comment>
<dbReference type="InterPro" id="IPR036397">
    <property type="entry name" value="RNaseH_sf"/>
</dbReference>
<comment type="subcellular location">
    <subcellularLocation>
        <location evidence="3">Cytoplasm</location>
    </subcellularLocation>
</comment>
<evidence type="ECO:0000256" key="5">
    <source>
        <dbReference type="ARBA" id="ARBA00022490"/>
    </source>
</evidence>
<keyword evidence="9 10" id="KW-0378">Hydrolase</keyword>
<evidence type="ECO:0000256" key="8">
    <source>
        <dbReference type="ARBA" id="ARBA00022759"/>
    </source>
</evidence>
<dbReference type="HOGENOM" id="CLU_036532_3_2_7"/>
<dbReference type="EC" id="3.1.26.4" evidence="11"/>
<evidence type="ECO:0000256" key="4">
    <source>
        <dbReference type="ARBA" id="ARBA00008378"/>
    </source>
</evidence>
<dbReference type="GO" id="GO:0032299">
    <property type="term" value="C:ribonuclease H2 complex"/>
    <property type="evidence" value="ECO:0007669"/>
    <property type="project" value="TreeGrafter"/>
</dbReference>
<sequence>MTHRHSSRTTRARTRLTLGIDEAGRGPVLGPMVMAAVCLDSGGARWLTRTGVRDSKAFGASSKARSARAELAAEVSARAVHAEVQVIDVAVIDRRVRRHELNLLEREIAEQLIARAPAVDAIIADGKNLFRPLSQRYPHLEACDGGEARHASVAAASILAKHRRDELFACIAQRYQPLFGELRGGGYVNEATRRFLRAHVERFGRLPPEARRSWPYAYLADLLGPGFDPFADLDDGAPAPGQMTLL</sequence>
<gene>
    <name evidence="13" type="ordered locus">Hoch_6881</name>
</gene>
<dbReference type="PANTHER" id="PTHR10954">
    <property type="entry name" value="RIBONUCLEASE H2 SUBUNIT A"/>
    <property type="match status" value="1"/>
</dbReference>
<comment type="similarity">
    <text evidence="4">Belongs to the RNase HII family. RnhC subfamily.</text>
</comment>
<reference evidence="13 14" key="1">
    <citation type="journal article" date="2010" name="Stand. Genomic Sci.">
        <title>Complete genome sequence of Haliangium ochraceum type strain (SMP-2).</title>
        <authorList>
            <consortium name="US DOE Joint Genome Institute (JGI-PGF)"/>
            <person name="Ivanova N."/>
            <person name="Daum C."/>
            <person name="Lang E."/>
            <person name="Abt B."/>
            <person name="Kopitz M."/>
            <person name="Saunders E."/>
            <person name="Lapidus A."/>
            <person name="Lucas S."/>
            <person name="Glavina Del Rio T."/>
            <person name="Nolan M."/>
            <person name="Tice H."/>
            <person name="Copeland A."/>
            <person name="Cheng J.F."/>
            <person name="Chen F."/>
            <person name="Bruce D."/>
            <person name="Goodwin L."/>
            <person name="Pitluck S."/>
            <person name="Mavromatis K."/>
            <person name="Pati A."/>
            <person name="Mikhailova N."/>
            <person name="Chen A."/>
            <person name="Palaniappan K."/>
            <person name="Land M."/>
            <person name="Hauser L."/>
            <person name="Chang Y.J."/>
            <person name="Jeffries C.D."/>
            <person name="Detter J.C."/>
            <person name="Brettin T."/>
            <person name="Rohde M."/>
            <person name="Goker M."/>
            <person name="Bristow J."/>
            <person name="Markowitz V."/>
            <person name="Eisen J.A."/>
            <person name="Hugenholtz P."/>
            <person name="Kyrpides N.C."/>
            <person name="Klenk H.P."/>
        </authorList>
    </citation>
    <scope>NUCLEOTIDE SEQUENCE [LARGE SCALE GENOMIC DNA]</scope>
    <source>
        <strain evidence="14">DSM 14365 / CIP 107738 / JCM 11303 / AJ 13395 / SMP-2</strain>
    </source>
</reference>
<dbReference type="STRING" id="502025.Hoch_6881"/>
<dbReference type="GO" id="GO:0043137">
    <property type="term" value="P:DNA replication, removal of RNA primer"/>
    <property type="evidence" value="ECO:0007669"/>
    <property type="project" value="TreeGrafter"/>
</dbReference>
<dbReference type="GO" id="GO:0005737">
    <property type="term" value="C:cytoplasm"/>
    <property type="evidence" value="ECO:0007669"/>
    <property type="project" value="UniProtKB-SubCell"/>
</dbReference>
<evidence type="ECO:0000256" key="9">
    <source>
        <dbReference type="ARBA" id="ARBA00022801"/>
    </source>
</evidence>
<dbReference type="RefSeq" id="WP_012831936.1">
    <property type="nucleotide sequence ID" value="NC_013440.1"/>
</dbReference>
<evidence type="ECO:0000313" key="13">
    <source>
        <dbReference type="EMBL" id="ACY19344.1"/>
    </source>
</evidence>
<evidence type="ECO:0000259" key="12">
    <source>
        <dbReference type="PROSITE" id="PS51975"/>
    </source>
</evidence>
<organism evidence="13 14">
    <name type="scientific">Haliangium ochraceum (strain DSM 14365 / JCM 11303 / SMP-2)</name>
    <dbReference type="NCBI Taxonomy" id="502025"/>
    <lineage>
        <taxon>Bacteria</taxon>
        <taxon>Pseudomonadati</taxon>
        <taxon>Myxococcota</taxon>
        <taxon>Polyangia</taxon>
        <taxon>Haliangiales</taxon>
        <taxon>Kofleriaceae</taxon>
        <taxon>Haliangium</taxon>
    </lineage>
</organism>
<evidence type="ECO:0000313" key="14">
    <source>
        <dbReference type="Proteomes" id="UP000001880"/>
    </source>
</evidence>
<keyword evidence="14" id="KW-1185">Reference proteome</keyword>
<feature type="binding site" evidence="10">
    <location>
        <position position="21"/>
    </location>
    <ligand>
        <name>a divalent metal cation</name>
        <dbReference type="ChEBI" id="CHEBI:60240"/>
    </ligand>
</feature>
<comment type="function">
    <text evidence="2 11">Endonuclease that specifically degrades the RNA of RNA-DNA hybrids.</text>
</comment>
<dbReference type="AlphaFoldDB" id="D0LVM6"/>
<dbReference type="EMBL" id="CP001804">
    <property type="protein sequence ID" value="ACY19344.1"/>
    <property type="molecule type" value="Genomic_DNA"/>
</dbReference>
<evidence type="ECO:0000256" key="10">
    <source>
        <dbReference type="PROSITE-ProRule" id="PRU01319"/>
    </source>
</evidence>
<protein>
    <recommendedName>
        <fullName evidence="11">Ribonuclease</fullName>
        <ecNumber evidence="11">3.1.26.4</ecNumber>
    </recommendedName>
</protein>
<feature type="binding site" evidence="10">
    <location>
        <position position="125"/>
    </location>
    <ligand>
        <name>a divalent metal cation</name>
        <dbReference type="ChEBI" id="CHEBI:60240"/>
    </ligand>
</feature>
<feature type="binding site" evidence="10">
    <location>
        <position position="22"/>
    </location>
    <ligand>
        <name>a divalent metal cation</name>
        <dbReference type="ChEBI" id="CHEBI:60240"/>
    </ligand>
</feature>
<dbReference type="Proteomes" id="UP000001880">
    <property type="component" value="Chromosome"/>
</dbReference>
<dbReference type="GO" id="GO:0003723">
    <property type="term" value="F:RNA binding"/>
    <property type="evidence" value="ECO:0007669"/>
    <property type="project" value="UniProtKB-UniRule"/>
</dbReference>
<dbReference type="GO" id="GO:0004523">
    <property type="term" value="F:RNA-DNA hybrid ribonuclease activity"/>
    <property type="evidence" value="ECO:0007669"/>
    <property type="project" value="UniProtKB-UniRule"/>
</dbReference>
<name>D0LVM6_HALO1</name>
<dbReference type="PROSITE" id="PS51975">
    <property type="entry name" value="RNASE_H_2"/>
    <property type="match status" value="1"/>
</dbReference>